<keyword evidence="1" id="KW-0812">Transmembrane</keyword>
<evidence type="ECO:0000313" key="3">
    <source>
        <dbReference type="Proteomes" id="UP000785679"/>
    </source>
</evidence>
<dbReference type="Proteomes" id="UP000785679">
    <property type="component" value="Unassembled WGS sequence"/>
</dbReference>
<organism evidence="2 3">
    <name type="scientific">Halteria grandinella</name>
    <dbReference type="NCBI Taxonomy" id="5974"/>
    <lineage>
        <taxon>Eukaryota</taxon>
        <taxon>Sar</taxon>
        <taxon>Alveolata</taxon>
        <taxon>Ciliophora</taxon>
        <taxon>Intramacronucleata</taxon>
        <taxon>Spirotrichea</taxon>
        <taxon>Stichotrichia</taxon>
        <taxon>Sporadotrichida</taxon>
        <taxon>Halteriidae</taxon>
        <taxon>Halteria</taxon>
    </lineage>
</organism>
<evidence type="ECO:0000313" key="2">
    <source>
        <dbReference type="EMBL" id="TNV73023.1"/>
    </source>
</evidence>
<protein>
    <submittedName>
        <fullName evidence="2">Uncharacterized protein</fullName>
    </submittedName>
</protein>
<sequence length="108" mass="12233">MPSFRGMLVSFSSFSIRVNALTPALMSLIDRKLPLYNMIEVVTSLTLLTVSLWLRYNGIYARNRELYSALKSVCTSIFYTVKSQMPYSVCKISFKGGIKGPSYKMKLV</sequence>
<feature type="transmembrane region" description="Helical" evidence="1">
    <location>
        <begin position="36"/>
        <end position="54"/>
    </location>
</feature>
<dbReference type="AlphaFoldDB" id="A0A8J8SWM2"/>
<keyword evidence="3" id="KW-1185">Reference proteome</keyword>
<reference evidence="2" key="1">
    <citation type="submission" date="2019-06" db="EMBL/GenBank/DDBJ databases">
        <authorList>
            <person name="Zheng W."/>
        </authorList>
    </citation>
    <scope>NUCLEOTIDE SEQUENCE</scope>
    <source>
        <strain evidence="2">QDHG01</strain>
    </source>
</reference>
<comment type="caution">
    <text evidence="2">The sequence shown here is derived from an EMBL/GenBank/DDBJ whole genome shotgun (WGS) entry which is preliminary data.</text>
</comment>
<proteinExistence type="predicted"/>
<dbReference type="EMBL" id="RRYP01020150">
    <property type="protein sequence ID" value="TNV73023.1"/>
    <property type="molecule type" value="Genomic_DNA"/>
</dbReference>
<gene>
    <name evidence="2" type="ORF">FGO68_gene10724</name>
</gene>
<accession>A0A8J8SWM2</accession>
<name>A0A8J8SWM2_HALGN</name>
<keyword evidence="1" id="KW-1133">Transmembrane helix</keyword>
<keyword evidence="1" id="KW-0472">Membrane</keyword>
<evidence type="ECO:0000256" key="1">
    <source>
        <dbReference type="SAM" id="Phobius"/>
    </source>
</evidence>